<name>A0ACC1Y0C6_MELAZ</name>
<proteinExistence type="predicted"/>
<dbReference type="EMBL" id="CM051399">
    <property type="protein sequence ID" value="KAJ4716399.1"/>
    <property type="molecule type" value="Genomic_DNA"/>
</dbReference>
<dbReference type="Proteomes" id="UP001164539">
    <property type="component" value="Chromosome 6"/>
</dbReference>
<protein>
    <submittedName>
        <fullName evidence="1">Disease resistance protein</fullName>
    </submittedName>
</protein>
<organism evidence="1 2">
    <name type="scientific">Melia azedarach</name>
    <name type="common">Chinaberry tree</name>
    <dbReference type="NCBI Taxonomy" id="155640"/>
    <lineage>
        <taxon>Eukaryota</taxon>
        <taxon>Viridiplantae</taxon>
        <taxon>Streptophyta</taxon>
        <taxon>Embryophyta</taxon>
        <taxon>Tracheophyta</taxon>
        <taxon>Spermatophyta</taxon>
        <taxon>Magnoliopsida</taxon>
        <taxon>eudicotyledons</taxon>
        <taxon>Gunneridae</taxon>
        <taxon>Pentapetalae</taxon>
        <taxon>rosids</taxon>
        <taxon>malvids</taxon>
        <taxon>Sapindales</taxon>
        <taxon>Meliaceae</taxon>
        <taxon>Melia</taxon>
    </lineage>
</organism>
<evidence type="ECO:0000313" key="1">
    <source>
        <dbReference type="EMBL" id="KAJ4716399.1"/>
    </source>
</evidence>
<accession>A0ACC1Y0C6</accession>
<keyword evidence="2" id="KW-1185">Reference proteome</keyword>
<sequence>MGVPELIDFPEGFQHLVSLKYLNLHGQPNADNHTGSFKLAALPESLQHIPPLEVLGISGFPNLTSLPSWLGNLTSLQFLSIIRCCKLCHLPMSTKNHSNLQTLFISPELLKRCEKEIGEDWHKIAHISFVKSVHLSG</sequence>
<reference evidence="1 2" key="1">
    <citation type="journal article" date="2023" name="Science">
        <title>Complex scaffold remodeling in plant triterpene biosynthesis.</title>
        <authorList>
            <person name="De La Pena R."/>
            <person name="Hodgson H."/>
            <person name="Liu J.C."/>
            <person name="Stephenson M.J."/>
            <person name="Martin A.C."/>
            <person name="Owen C."/>
            <person name="Harkess A."/>
            <person name="Leebens-Mack J."/>
            <person name="Jimenez L.E."/>
            <person name="Osbourn A."/>
            <person name="Sattely E.S."/>
        </authorList>
    </citation>
    <scope>NUCLEOTIDE SEQUENCE [LARGE SCALE GENOMIC DNA]</scope>
    <source>
        <strain evidence="2">cv. JPN11</strain>
        <tissue evidence="1">Leaf</tissue>
    </source>
</reference>
<comment type="caution">
    <text evidence="1">The sequence shown here is derived from an EMBL/GenBank/DDBJ whole genome shotgun (WGS) entry which is preliminary data.</text>
</comment>
<gene>
    <name evidence="1" type="ORF">OWV82_011423</name>
</gene>
<evidence type="ECO:0000313" key="2">
    <source>
        <dbReference type="Proteomes" id="UP001164539"/>
    </source>
</evidence>